<comment type="caution">
    <text evidence="2">The sequence shown here is derived from an EMBL/GenBank/DDBJ whole genome shotgun (WGS) entry which is preliminary data.</text>
</comment>
<name>A0AAD9RRT9_9HYME</name>
<protein>
    <submittedName>
        <fullName evidence="2">Uncharacterized protein</fullName>
    </submittedName>
</protein>
<dbReference type="Proteomes" id="UP001258017">
    <property type="component" value="Unassembled WGS sequence"/>
</dbReference>
<sequence>MDTCSYDDLCLPSLDRHFFYLVFTKRRPSKIDKLLTSIFSSLLHEETHTAIIEISSTREERKASSTPFESSRFVGRGQDVDGKAMKTSSGIIDSRTRMDKRIGDTGWHSQGVVEITRMQV</sequence>
<gene>
    <name evidence="2" type="ORF">KPH14_007083</name>
</gene>
<evidence type="ECO:0000313" key="3">
    <source>
        <dbReference type="Proteomes" id="UP001258017"/>
    </source>
</evidence>
<reference evidence="2" key="2">
    <citation type="journal article" date="2023" name="Commun. Biol.">
        <title>Intrasexual cuticular hydrocarbon dimorphism in a wasp sheds light on hydrocarbon biosynthesis genes in Hymenoptera.</title>
        <authorList>
            <person name="Moris V.C."/>
            <person name="Podsiadlowski L."/>
            <person name="Martin S."/>
            <person name="Oeyen J.P."/>
            <person name="Donath A."/>
            <person name="Petersen M."/>
            <person name="Wilbrandt J."/>
            <person name="Misof B."/>
            <person name="Liedtke D."/>
            <person name="Thamm M."/>
            <person name="Scheiner R."/>
            <person name="Schmitt T."/>
            <person name="Niehuis O."/>
        </authorList>
    </citation>
    <scope>NUCLEOTIDE SEQUENCE</scope>
    <source>
        <strain evidence="2">GBR_01_08_01A</strain>
    </source>
</reference>
<keyword evidence="3" id="KW-1185">Reference proteome</keyword>
<proteinExistence type="predicted"/>
<dbReference type="EMBL" id="JAIFRP010000026">
    <property type="protein sequence ID" value="KAK2584757.1"/>
    <property type="molecule type" value="Genomic_DNA"/>
</dbReference>
<dbReference type="AlphaFoldDB" id="A0AAD9RRT9"/>
<reference evidence="2" key="1">
    <citation type="submission" date="2021-08" db="EMBL/GenBank/DDBJ databases">
        <authorList>
            <person name="Misof B."/>
            <person name="Oliver O."/>
            <person name="Podsiadlowski L."/>
            <person name="Donath A."/>
            <person name="Peters R."/>
            <person name="Mayer C."/>
            <person name="Rust J."/>
            <person name="Gunkel S."/>
            <person name="Lesny P."/>
            <person name="Martin S."/>
            <person name="Oeyen J.P."/>
            <person name="Petersen M."/>
            <person name="Panagiotis P."/>
            <person name="Wilbrandt J."/>
            <person name="Tanja T."/>
        </authorList>
    </citation>
    <scope>NUCLEOTIDE SEQUENCE</scope>
    <source>
        <strain evidence="2">GBR_01_08_01A</strain>
        <tissue evidence="2">Thorax + abdomen</tissue>
    </source>
</reference>
<accession>A0AAD9RRT9</accession>
<organism evidence="2 3">
    <name type="scientific">Odynerus spinipes</name>
    <dbReference type="NCBI Taxonomy" id="1348599"/>
    <lineage>
        <taxon>Eukaryota</taxon>
        <taxon>Metazoa</taxon>
        <taxon>Ecdysozoa</taxon>
        <taxon>Arthropoda</taxon>
        <taxon>Hexapoda</taxon>
        <taxon>Insecta</taxon>
        <taxon>Pterygota</taxon>
        <taxon>Neoptera</taxon>
        <taxon>Endopterygota</taxon>
        <taxon>Hymenoptera</taxon>
        <taxon>Apocrita</taxon>
        <taxon>Aculeata</taxon>
        <taxon>Vespoidea</taxon>
        <taxon>Vespidae</taxon>
        <taxon>Eumeninae</taxon>
        <taxon>Odynerus</taxon>
    </lineage>
</organism>
<evidence type="ECO:0000256" key="1">
    <source>
        <dbReference type="SAM" id="MobiDB-lite"/>
    </source>
</evidence>
<evidence type="ECO:0000313" key="2">
    <source>
        <dbReference type="EMBL" id="KAK2584757.1"/>
    </source>
</evidence>
<feature type="region of interest" description="Disordered" evidence="1">
    <location>
        <begin position="55"/>
        <end position="90"/>
    </location>
</feature>